<dbReference type="eggNOG" id="COG1216">
    <property type="taxonomic scope" value="Bacteria"/>
</dbReference>
<organism evidence="4 5">
    <name type="scientific">Oceaniovalibus guishaninsula JLT2003</name>
    <dbReference type="NCBI Taxonomy" id="1231392"/>
    <lineage>
        <taxon>Bacteria</taxon>
        <taxon>Pseudomonadati</taxon>
        <taxon>Pseudomonadota</taxon>
        <taxon>Alphaproteobacteria</taxon>
        <taxon>Rhodobacterales</taxon>
        <taxon>Roseobacteraceae</taxon>
        <taxon>Oceaniovalibus</taxon>
    </lineage>
</organism>
<evidence type="ECO:0000256" key="1">
    <source>
        <dbReference type="ARBA" id="ARBA00006739"/>
    </source>
</evidence>
<evidence type="ECO:0000256" key="3">
    <source>
        <dbReference type="ARBA" id="ARBA00022679"/>
    </source>
</evidence>
<keyword evidence="3" id="KW-0808">Transferase</keyword>
<dbReference type="GO" id="GO:0016757">
    <property type="term" value="F:glycosyltransferase activity"/>
    <property type="evidence" value="ECO:0007669"/>
    <property type="project" value="UniProtKB-KW"/>
</dbReference>
<dbReference type="Pfam" id="PF13641">
    <property type="entry name" value="Glyco_tranf_2_3"/>
    <property type="match status" value="1"/>
</dbReference>
<evidence type="ECO:0008006" key="6">
    <source>
        <dbReference type="Google" id="ProtNLM"/>
    </source>
</evidence>
<accession>K2GKI2</accession>
<proteinExistence type="inferred from homology"/>
<evidence type="ECO:0000313" key="4">
    <source>
        <dbReference type="EMBL" id="EKE43261.1"/>
    </source>
</evidence>
<comment type="similarity">
    <text evidence="1">Belongs to the glycosyltransferase 2 family.</text>
</comment>
<dbReference type="SUPFAM" id="SSF53448">
    <property type="entry name" value="Nucleotide-diphospho-sugar transferases"/>
    <property type="match status" value="1"/>
</dbReference>
<keyword evidence="2" id="KW-0328">Glycosyltransferase</keyword>
<keyword evidence="5" id="KW-1185">Reference proteome</keyword>
<comment type="caution">
    <text evidence="4">The sequence shown here is derived from an EMBL/GenBank/DDBJ whole genome shotgun (WGS) entry which is preliminary data.</text>
</comment>
<reference evidence="4 5" key="1">
    <citation type="journal article" date="2012" name="J. Bacteriol.">
        <title>Draft Genome Sequence of Oceaniovalibus guishaninsula JLT2003T.</title>
        <authorList>
            <person name="Tang K."/>
            <person name="Liu K."/>
            <person name="Jiao N."/>
        </authorList>
    </citation>
    <scope>NUCLEOTIDE SEQUENCE [LARGE SCALE GENOMIC DNA]</scope>
    <source>
        <strain evidence="4 5">JLT2003</strain>
    </source>
</reference>
<evidence type="ECO:0000313" key="5">
    <source>
        <dbReference type="Proteomes" id="UP000006765"/>
    </source>
</evidence>
<dbReference type="PANTHER" id="PTHR43179">
    <property type="entry name" value="RHAMNOSYLTRANSFERASE WBBL"/>
    <property type="match status" value="1"/>
</dbReference>
<dbReference type="PATRIC" id="fig|1231392.3.peg.2613"/>
<dbReference type="EMBL" id="AMGO01000067">
    <property type="protein sequence ID" value="EKE43261.1"/>
    <property type="molecule type" value="Genomic_DNA"/>
</dbReference>
<gene>
    <name evidence="4" type="ORF">OCGS_2598</name>
</gene>
<evidence type="ECO:0000256" key="2">
    <source>
        <dbReference type="ARBA" id="ARBA00022676"/>
    </source>
</evidence>
<protein>
    <recommendedName>
        <fullName evidence="6">Glycosyl transferase, group 2 family protein</fullName>
    </recommendedName>
</protein>
<dbReference type="AlphaFoldDB" id="K2GKI2"/>
<dbReference type="PANTHER" id="PTHR43179:SF12">
    <property type="entry name" value="GALACTOFURANOSYLTRANSFERASE GLFT2"/>
    <property type="match status" value="1"/>
</dbReference>
<dbReference type="STRING" id="1231392.OCGS_2598"/>
<dbReference type="Gene3D" id="3.90.550.10">
    <property type="entry name" value="Spore Coat Polysaccharide Biosynthesis Protein SpsA, Chain A"/>
    <property type="match status" value="1"/>
</dbReference>
<dbReference type="Proteomes" id="UP000006765">
    <property type="component" value="Unassembled WGS sequence"/>
</dbReference>
<name>K2GKI2_9RHOB</name>
<dbReference type="InterPro" id="IPR029044">
    <property type="entry name" value="Nucleotide-diphossugar_trans"/>
</dbReference>
<sequence>MDMPQDSPMQRIAAIVVNYGTADLTIAAVQSVLARHHGGRDVAVHVVDNASPGGDAAALAAAHEAHGWGARVTLWPQTVNHGFGRANNLVSQALAAGDAPPDAVFLLNPDARLENEAIDILAASLEADPRLGFAGAGVLSPEGVPVTAAFRFPSALGEFAQALGFGPVARACRSRLVPLPPDHPEGRVDWVTGAAVLIRMQALREIGHFDPAFFLYYEEVDLMRQGARLGWTARHVPRARIVHVEGAATGSGRPVRARRPAYRYRSWRHYYTKNHGRGGAILAGLALMAGMAGNHVLSRLARRDPPRIERFFGDFWAHAMGPALGLRADSVSDDHKG</sequence>